<sequence>MRMLKLKLKLPLCAAALSIALAPAAIAQGAKASSPVEFARDVAQLKPGEWVWAPEVAPAGPILVYVDLSAQRATVYRNGVRIAVSTVSSGKAGHETPTGVFTVLQKDAKHRSSKYNNAPMPFTQRLTWDGIALHAGGLPGYPESHGCVHLPYDFAKALFAETSLGVTVVVEGNAADHIDTTEASLLSPLDAKGKPLADQPLSDSQQYRWQPERSPAGPLTIIVSKSDQRIVVLRGGVEIGRSAAHIDDNDPGSHVITLTHGPDGADYWVYVGLPGHSEDAGRTLDEATRNRVRMPRAFYEAVKAELVPGATILVTQSRVGASPGKRITIMDAVNPAP</sequence>
<dbReference type="GO" id="GO:0071972">
    <property type="term" value="F:peptidoglycan L,D-transpeptidase activity"/>
    <property type="evidence" value="ECO:0007669"/>
    <property type="project" value="TreeGrafter"/>
</dbReference>
<accession>A0A7W7NTP5</accession>
<dbReference type="PIRSF" id="PIRSF029342">
    <property type="entry name" value="UCP029342_ErfK/YbiS/YcfS/YnhG"/>
    <property type="match status" value="1"/>
</dbReference>
<organism evidence="10 11">
    <name type="scientific">Sphingomonas kyeonggiensis</name>
    <dbReference type="NCBI Taxonomy" id="1268553"/>
    <lineage>
        <taxon>Bacteria</taxon>
        <taxon>Pseudomonadati</taxon>
        <taxon>Pseudomonadota</taxon>
        <taxon>Alphaproteobacteria</taxon>
        <taxon>Sphingomonadales</taxon>
        <taxon>Sphingomonadaceae</taxon>
        <taxon>Sphingomonas</taxon>
    </lineage>
</organism>
<evidence type="ECO:0000313" key="10">
    <source>
        <dbReference type="EMBL" id="MBB4841113.1"/>
    </source>
</evidence>
<dbReference type="SUPFAM" id="SSF141523">
    <property type="entry name" value="L,D-transpeptidase catalytic domain-like"/>
    <property type="match status" value="1"/>
</dbReference>
<name>A0A7W7NTP5_9SPHN</name>
<dbReference type="UniPathway" id="UPA00219"/>
<feature type="chain" id="PRO_5031144150" description="L,D-TPase catalytic domain-containing protein" evidence="8">
    <location>
        <begin position="28"/>
        <end position="337"/>
    </location>
</feature>
<proteinExistence type="inferred from homology"/>
<dbReference type="PANTHER" id="PTHR30582:SF2">
    <property type="entry name" value="L,D-TRANSPEPTIDASE YCIB-RELATED"/>
    <property type="match status" value="1"/>
</dbReference>
<evidence type="ECO:0000259" key="9">
    <source>
        <dbReference type="PROSITE" id="PS52029"/>
    </source>
</evidence>
<dbReference type="PROSITE" id="PS52029">
    <property type="entry name" value="LD_TPASE"/>
    <property type="match status" value="1"/>
</dbReference>
<comment type="pathway">
    <text evidence="1 7">Cell wall biogenesis; peptidoglycan biosynthesis.</text>
</comment>
<reference evidence="10 11" key="1">
    <citation type="submission" date="2020-08" db="EMBL/GenBank/DDBJ databases">
        <title>Functional genomics of gut bacteria from endangered species of beetles.</title>
        <authorList>
            <person name="Carlos-Shanley C."/>
        </authorList>
    </citation>
    <scope>NUCLEOTIDE SEQUENCE [LARGE SCALE GENOMIC DNA]</scope>
    <source>
        <strain evidence="10 11">S00224</strain>
    </source>
</reference>
<evidence type="ECO:0000256" key="5">
    <source>
        <dbReference type="ARBA" id="ARBA00022984"/>
    </source>
</evidence>
<dbReference type="InterPro" id="IPR050979">
    <property type="entry name" value="LD-transpeptidase"/>
</dbReference>
<keyword evidence="3" id="KW-0808">Transferase</keyword>
<dbReference type="RefSeq" id="WP_221416584.1">
    <property type="nucleotide sequence ID" value="NZ_JACHLN010000004.1"/>
</dbReference>
<evidence type="ECO:0000256" key="6">
    <source>
        <dbReference type="ARBA" id="ARBA00023316"/>
    </source>
</evidence>
<dbReference type="PANTHER" id="PTHR30582">
    <property type="entry name" value="L,D-TRANSPEPTIDASE"/>
    <property type="match status" value="1"/>
</dbReference>
<dbReference type="CDD" id="cd16913">
    <property type="entry name" value="YkuD_like"/>
    <property type="match status" value="1"/>
</dbReference>
<dbReference type="GO" id="GO:0008360">
    <property type="term" value="P:regulation of cell shape"/>
    <property type="evidence" value="ECO:0007669"/>
    <property type="project" value="UniProtKB-UniRule"/>
</dbReference>
<dbReference type="AlphaFoldDB" id="A0A7W7NTP5"/>
<comment type="caution">
    <text evidence="10">The sequence shown here is derived from an EMBL/GenBank/DDBJ whole genome shotgun (WGS) entry which is preliminary data.</text>
</comment>
<feature type="active site" description="Proton donor/acceptor" evidence="7">
    <location>
        <position position="134"/>
    </location>
</feature>
<dbReference type="NCBIfam" id="NF004785">
    <property type="entry name" value="PRK06132.1-2"/>
    <property type="match status" value="1"/>
</dbReference>
<dbReference type="Gene3D" id="2.40.440.10">
    <property type="entry name" value="L,D-transpeptidase catalytic domain-like"/>
    <property type="match status" value="1"/>
</dbReference>
<dbReference type="GO" id="GO:0018104">
    <property type="term" value="P:peptidoglycan-protein cross-linking"/>
    <property type="evidence" value="ECO:0007669"/>
    <property type="project" value="TreeGrafter"/>
</dbReference>
<evidence type="ECO:0000313" key="11">
    <source>
        <dbReference type="Proteomes" id="UP000575241"/>
    </source>
</evidence>
<keyword evidence="5 7" id="KW-0573">Peptidoglycan synthesis</keyword>
<evidence type="ECO:0000256" key="2">
    <source>
        <dbReference type="ARBA" id="ARBA00005992"/>
    </source>
</evidence>
<keyword evidence="11" id="KW-1185">Reference proteome</keyword>
<dbReference type="GO" id="GO:0016740">
    <property type="term" value="F:transferase activity"/>
    <property type="evidence" value="ECO:0007669"/>
    <property type="project" value="UniProtKB-KW"/>
</dbReference>
<feature type="domain" description="L,D-TPase catalytic" evidence="9">
    <location>
        <begin position="62"/>
        <end position="171"/>
    </location>
</feature>
<evidence type="ECO:0000256" key="1">
    <source>
        <dbReference type="ARBA" id="ARBA00004752"/>
    </source>
</evidence>
<dbReference type="InterPro" id="IPR005490">
    <property type="entry name" value="LD_TPept_cat_dom"/>
</dbReference>
<keyword evidence="4 7" id="KW-0133">Cell shape</keyword>
<feature type="signal peptide" evidence="8">
    <location>
        <begin position="1"/>
        <end position="27"/>
    </location>
</feature>
<dbReference type="InterPro" id="IPR016915">
    <property type="entry name" value="UCP029342"/>
</dbReference>
<evidence type="ECO:0000256" key="8">
    <source>
        <dbReference type="SAM" id="SignalP"/>
    </source>
</evidence>
<dbReference type="InterPro" id="IPR038063">
    <property type="entry name" value="Transpep_catalytic_dom"/>
</dbReference>
<feature type="active site" description="Nucleophile" evidence="7">
    <location>
        <position position="147"/>
    </location>
</feature>
<dbReference type="Proteomes" id="UP000575241">
    <property type="component" value="Unassembled WGS sequence"/>
</dbReference>
<keyword evidence="6 7" id="KW-0961">Cell wall biogenesis/degradation</keyword>
<comment type="similarity">
    <text evidence="2">Belongs to the YkuD family.</text>
</comment>
<dbReference type="EMBL" id="JACHLN010000004">
    <property type="protein sequence ID" value="MBB4841113.1"/>
    <property type="molecule type" value="Genomic_DNA"/>
</dbReference>
<dbReference type="GO" id="GO:0005576">
    <property type="term" value="C:extracellular region"/>
    <property type="evidence" value="ECO:0007669"/>
    <property type="project" value="TreeGrafter"/>
</dbReference>
<dbReference type="Pfam" id="PF03734">
    <property type="entry name" value="YkuD"/>
    <property type="match status" value="1"/>
</dbReference>
<keyword evidence="8" id="KW-0732">Signal</keyword>
<gene>
    <name evidence="10" type="ORF">HNP52_004210</name>
</gene>
<dbReference type="GO" id="GO:0071555">
    <property type="term" value="P:cell wall organization"/>
    <property type="evidence" value="ECO:0007669"/>
    <property type="project" value="UniProtKB-UniRule"/>
</dbReference>
<evidence type="ECO:0000256" key="4">
    <source>
        <dbReference type="ARBA" id="ARBA00022960"/>
    </source>
</evidence>
<evidence type="ECO:0000256" key="3">
    <source>
        <dbReference type="ARBA" id="ARBA00022679"/>
    </source>
</evidence>
<protein>
    <recommendedName>
        <fullName evidence="9">L,D-TPase catalytic domain-containing protein</fullName>
    </recommendedName>
</protein>
<evidence type="ECO:0000256" key="7">
    <source>
        <dbReference type="PROSITE-ProRule" id="PRU01373"/>
    </source>
</evidence>